<reference evidence="1 2" key="1">
    <citation type="submission" date="2023-04" db="EMBL/GenBank/DDBJ databases">
        <title>Forest soil microbial communities from Buena Vista Peninsula, Colon Province, Panama.</title>
        <authorList>
            <person name="Bouskill N."/>
        </authorList>
    </citation>
    <scope>NUCLEOTIDE SEQUENCE [LARGE SCALE GENOMIC DNA]</scope>
    <source>
        <strain evidence="1 2">CFH S0262</strain>
    </source>
</reference>
<name>A0ABT6M697_9NOCA</name>
<comment type="caution">
    <text evidence="1">The sequence shown here is derived from an EMBL/GenBank/DDBJ whole genome shotgun (WGS) entry which is preliminary data.</text>
</comment>
<sequence>MGDAGIDVSVASISAPGVHFGDDVAAVDLARRCNDVLAASGIRWLWISAANGTSRSLGWF</sequence>
<organism evidence="1 2">
    <name type="scientific">Prescottella agglutinans</name>
    <dbReference type="NCBI Taxonomy" id="1644129"/>
    <lineage>
        <taxon>Bacteria</taxon>
        <taxon>Bacillati</taxon>
        <taxon>Actinomycetota</taxon>
        <taxon>Actinomycetes</taxon>
        <taxon>Mycobacteriales</taxon>
        <taxon>Nocardiaceae</taxon>
        <taxon>Prescottella</taxon>
    </lineage>
</organism>
<evidence type="ECO:0000313" key="2">
    <source>
        <dbReference type="Proteomes" id="UP001160334"/>
    </source>
</evidence>
<dbReference type="Gene3D" id="3.20.20.140">
    <property type="entry name" value="Metal-dependent hydrolases"/>
    <property type="match status" value="1"/>
</dbReference>
<protein>
    <submittedName>
        <fullName evidence="1">Uncharacterized protein</fullName>
    </submittedName>
</protein>
<dbReference type="RefSeq" id="WP_280759162.1">
    <property type="nucleotide sequence ID" value="NZ_JARXVC010000002.1"/>
</dbReference>
<dbReference type="EMBL" id="JARXVC010000002">
    <property type="protein sequence ID" value="MDH6279790.1"/>
    <property type="molecule type" value="Genomic_DNA"/>
</dbReference>
<dbReference type="Proteomes" id="UP001160334">
    <property type="component" value="Unassembled WGS sequence"/>
</dbReference>
<proteinExistence type="predicted"/>
<gene>
    <name evidence="1" type="ORF">M2280_000999</name>
</gene>
<accession>A0ABT6M697</accession>
<dbReference type="InterPro" id="IPR032466">
    <property type="entry name" value="Metal_Hydrolase"/>
</dbReference>
<keyword evidence="2" id="KW-1185">Reference proteome</keyword>
<dbReference type="SUPFAM" id="SSF51556">
    <property type="entry name" value="Metallo-dependent hydrolases"/>
    <property type="match status" value="1"/>
</dbReference>
<evidence type="ECO:0000313" key="1">
    <source>
        <dbReference type="EMBL" id="MDH6279790.1"/>
    </source>
</evidence>